<sequence>MSSSITHLNDEQLYEVYKNALDLNLDEEFIRILEEEMGKRSILFKKSAENSL</sequence>
<dbReference type="RefSeq" id="WP_093046970.1">
    <property type="nucleotide sequence ID" value="NZ_FOGT01000001.1"/>
</dbReference>
<gene>
    <name evidence="1" type="ORF">SAMN05518684_1015</name>
</gene>
<keyword evidence="2" id="KW-1185">Reference proteome</keyword>
<proteinExistence type="predicted"/>
<dbReference type="Gene3D" id="1.10.287.1100">
    <property type="entry name" value="Sporulation inhibitor A"/>
    <property type="match status" value="1"/>
</dbReference>
<evidence type="ECO:0000313" key="1">
    <source>
        <dbReference type="EMBL" id="SER39667.1"/>
    </source>
</evidence>
<protein>
    <submittedName>
        <fullName evidence="1">Sporulation inhibitor A</fullName>
    </submittedName>
</protein>
<name>A0A1H9NV56_9BACI</name>
<dbReference type="Pfam" id="PF08970">
    <property type="entry name" value="Sda"/>
    <property type="match status" value="1"/>
</dbReference>
<dbReference type="EMBL" id="FOGT01000001">
    <property type="protein sequence ID" value="SER39667.1"/>
    <property type="molecule type" value="Genomic_DNA"/>
</dbReference>
<organism evidence="1 2">
    <name type="scientific">Salipaludibacillus aurantiacus</name>
    <dbReference type="NCBI Taxonomy" id="1601833"/>
    <lineage>
        <taxon>Bacteria</taxon>
        <taxon>Bacillati</taxon>
        <taxon>Bacillota</taxon>
        <taxon>Bacilli</taxon>
        <taxon>Bacillales</taxon>
        <taxon>Bacillaceae</taxon>
    </lineage>
</organism>
<dbReference type="AlphaFoldDB" id="A0A1H9NV56"/>
<dbReference type="InterPro" id="IPR015064">
    <property type="entry name" value="Sda"/>
</dbReference>
<accession>A0A1H9NV56</accession>
<dbReference type="Proteomes" id="UP000198571">
    <property type="component" value="Unassembled WGS sequence"/>
</dbReference>
<dbReference type="InterPro" id="IPR036916">
    <property type="entry name" value="Sda_sf"/>
</dbReference>
<dbReference type="SUPFAM" id="SSF100985">
    <property type="entry name" value="Sporulation inhibitor Sda"/>
    <property type="match status" value="1"/>
</dbReference>
<reference evidence="2" key="1">
    <citation type="submission" date="2016-10" db="EMBL/GenBank/DDBJ databases">
        <authorList>
            <person name="Varghese N."/>
            <person name="Submissions S."/>
        </authorList>
    </citation>
    <scope>NUCLEOTIDE SEQUENCE [LARGE SCALE GENOMIC DNA]</scope>
    <source>
        <strain evidence="2">S9</strain>
    </source>
</reference>
<evidence type="ECO:0000313" key="2">
    <source>
        <dbReference type="Proteomes" id="UP000198571"/>
    </source>
</evidence>